<reference evidence="1" key="1">
    <citation type="submission" date="2021-02" db="EMBL/GenBank/DDBJ databases">
        <authorList>
            <person name="Palmer J.M."/>
        </authorList>
    </citation>
    <scope>NUCLEOTIDE SEQUENCE</scope>
    <source>
        <strain evidence="1">SCRP23</strain>
    </source>
</reference>
<dbReference type="OrthoDB" id="165027at2759"/>
<comment type="caution">
    <text evidence="1">The sequence shown here is derived from an EMBL/GenBank/DDBJ whole genome shotgun (WGS) entry which is preliminary data.</text>
</comment>
<dbReference type="AlphaFoldDB" id="A0A8T1X159"/>
<proteinExistence type="predicted"/>
<name>A0A8T1X159_9STRA</name>
<accession>A0A8T1X159</accession>
<gene>
    <name evidence="1" type="ORF">PHYBOEH_011463</name>
</gene>
<dbReference type="Proteomes" id="UP000693981">
    <property type="component" value="Unassembled WGS sequence"/>
</dbReference>
<evidence type="ECO:0000313" key="2">
    <source>
        <dbReference type="Proteomes" id="UP000693981"/>
    </source>
</evidence>
<organism evidence="1 2">
    <name type="scientific">Phytophthora boehmeriae</name>
    <dbReference type="NCBI Taxonomy" id="109152"/>
    <lineage>
        <taxon>Eukaryota</taxon>
        <taxon>Sar</taxon>
        <taxon>Stramenopiles</taxon>
        <taxon>Oomycota</taxon>
        <taxon>Peronosporomycetes</taxon>
        <taxon>Peronosporales</taxon>
        <taxon>Peronosporaceae</taxon>
        <taxon>Phytophthora</taxon>
    </lineage>
</organism>
<protein>
    <submittedName>
        <fullName evidence="1">Uncharacterized protein</fullName>
    </submittedName>
</protein>
<sequence length="155" mass="17405">MSMLLMPTTTSFGVAPLKQTISRSSIYDLAPMSGENIHRRQMLPVDNYDSYSDELEAAYASNMKSYFGEMPTETKPQNAPLTREQKAMNEALLLLAHSKHSIYDTMSLPGENCSAQCVLPINHQAEQNDICSDTMDHEYATAMAKYFATETFSRM</sequence>
<dbReference type="EMBL" id="JAGDFL010000087">
    <property type="protein sequence ID" value="KAG7398218.1"/>
    <property type="molecule type" value="Genomic_DNA"/>
</dbReference>
<evidence type="ECO:0000313" key="1">
    <source>
        <dbReference type="EMBL" id="KAG7398218.1"/>
    </source>
</evidence>
<keyword evidence="2" id="KW-1185">Reference proteome</keyword>